<dbReference type="Proteomes" id="UP001567538">
    <property type="component" value="Unassembled WGS sequence"/>
</dbReference>
<protein>
    <submittedName>
        <fullName evidence="2">Uncharacterized protein</fullName>
    </submittedName>
</protein>
<feature type="compositionally biased region" description="Basic residues" evidence="1">
    <location>
        <begin position="59"/>
        <end position="68"/>
    </location>
</feature>
<comment type="caution">
    <text evidence="2">The sequence shown here is derived from an EMBL/GenBank/DDBJ whole genome shotgun (WGS) entry which is preliminary data.</text>
</comment>
<evidence type="ECO:0000313" key="2">
    <source>
        <dbReference type="EMBL" id="KAL1532721.1"/>
    </source>
</evidence>
<evidence type="ECO:0000313" key="3">
    <source>
        <dbReference type="Proteomes" id="UP001567538"/>
    </source>
</evidence>
<evidence type="ECO:0000256" key="1">
    <source>
        <dbReference type="SAM" id="MobiDB-lite"/>
    </source>
</evidence>
<feature type="compositionally biased region" description="Low complexity" evidence="1">
    <location>
        <begin position="43"/>
        <end position="58"/>
    </location>
</feature>
<proteinExistence type="predicted"/>
<sequence length="68" mass="7236">MPLAPPLQRVRAGARTFHSRLASQPHLSPSSAACHQPLSEPKLALAAAPSAAASTSPRRPSRYFGRHI</sequence>
<accession>A0ABD1FPP1</accession>
<feature type="region of interest" description="Disordered" evidence="1">
    <location>
        <begin position="43"/>
        <end position="68"/>
    </location>
</feature>
<organism evidence="2 3">
    <name type="scientific">Salvia divinorum</name>
    <name type="common">Maria pastora</name>
    <name type="synonym">Diviner's sage</name>
    <dbReference type="NCBI Taxonomy" id="28513"/>
    <lineage>
        <taxon>Eukaryota</taxon>
        <taxon>Viridiplantae</taxon>
        <taxon>Streptophyta</taxon>
        <taxon>Embryophyta</taxon>
        <taxon>Tracheophyta</taxon>
        <taxon>Spermatophyta</taxon>
        <taxon>Magnoliopsida</taxon>
        <taxon>eudicotyledons</taxon>
        <taxon>Gunneridae</taxon>
        <taxon>Pentapetalae</taxon>
        <taxon>asterids</taxon>
        <taxon>lamiids</taxon>
        <taxon>Lamiales</taxon>
        <taxon>Lamiaceae</taxon>
        <taxon>Nepetoideae</taxon>
        <taxon>Mentheae</taxon>
        <taxon>Salviinae</taxon>
        <taxon>Salvia</taxon>
        <taxon>Salvia subgen. Calosphace</taxon>
    </lineage>
</organism>
<name>A0ABD1FPP1_SALDI</name>
<dbReference type="AlphaFoldDB" id="A0ABD1FPP1"/>
<gene>
    <name evidence="2" type="ORF">AAHA92_32695</name>
</gene>
<reference evidence="2 3" key="1">
    <citation type="submission" date="2024-06" db="EMBL/GenBank/DDBJ databases">
        <title>A chromosome level genome sequence of Diviner's sage (Salvia divinorum).</title>
        <authorList>
            <person name="Ford S.A."/>
            <person name="Ro D.-K."/>
            <person name="Ness R.W."/>
            <person name="Phillips M.A."/>
        </authorList>
    </citation>
    <scope>NUCLEOTIDE SEQUENCE [LARGE SCALE GENOMIC DNA]</scope>
    <source>
        <strain evidence="2">SAF-2024a</strain>
        <tissue evidence="2">Leaf</tissue>
    </source>
</reference>
<keyword evidence="3" id="KW-1185">Reference proteome</keyword>
<dbReference type="EMBL" id="JBEAFC010000014">
    <property type="protein sequence ID" value="KAL1532721.1"/>
    <property type="molecule type" value="Genomic_DNA"/>
</dbReference>